<proteinExistence type="predicted"/>
<name>A0A7J7YIN9_RHIFE</name>
<comment type="caution">
    <text evidence="1">The sequence shown here is derived from an EMBL/GenBank/DDBJ whole genome shotgun (WGS) entry which is preliminary data.</text>
</comment>
<accession>A0A7J7YIN9</accession>
<dbReference type="AlphaFoldDB" id="A0A7J7YIN9"/>
<gene>
    <name evidence="1" type="ORF">mRhiFer1_009960</name>
</gene>
<sequence length="149" mass="17026">MIQGKAKPLYDNLKQKEGCNVEMIVNTIEENPDRENIMKVWENYTMKDAIVVIEKAVKVINPETINSCWRKPCPDILHDFTGFTTEAIKEIIREIVAMATKVKKIKPQESETGPSHMDDNLAVVQPGPQPFDTKSREIILIISSHYFIL</sequence>
<dbReference type="Proteomes" id="UP000585614">
    <property type="component" value="Unassembled WGS sequence"/>
</dbReference>
<evidence type="ECO:0000313" key="1">
    <source>
        <dbReference type="EMBL" id="KAF6361734.1"/>
    </source>
</evidence>
<evidence type="ECO:0000313" key="2">
    <source>
        <dbReference type="Proteomes" id="UP000585614"/>
    </source>
</evidence>
<dbReference type="EMBL" id="JACAGC010000006">
    <property type="protein sequence ID" value="KAF6361734.1"/>
    <property type="molecule type" value="Genomic_DNA"/>
</dbReference>
<organism evidence="1 2">
    <name type="scientific">Rhinolophus ferrumequinum</name>
    <name type="common">Greater horseshoe bat</name>
    <dbReference type="NCBI Taxonomy" id="59479"/>
    <lineage>
        <taxon>Eukaryota</taxon>
        <taxon>Metazoa</taxon>
        <taxon>Chordata</taxon>
        <taxon>Craniata</taxon>
        <taxon>Vertebrata</taxon>
        <taxon>Euteleostomi</taxon>
        <taxon>Mammalia</taxon>
        <taxon>Eutheria</taxon>
        <taxon>Laurasiatheria</taxon>
        <taxon>Chiroptera</taxon>
        <taxon>Yinpterochiroptera</taxon>
        <taxon>Rhinolophoidea</taxon>
        <taxon>Rhinolophidae</taxon>
        <taxon>Rhinolophinae</taxon>
        <taxon>Rhinolophus</taxon>
    </lineage>
</organism>
<reference evidence="1 2" key="1">
    <citation type="journal article" date="2020" name="Nature">
        <title>Six reference-quality genomes reveal evolution of bat adaptations.</title>
        <authorList>
            <person name="Jebb D."/>
            <person name="Huang Z."/>
            <person name="Pippel M."/>
            <person name="Hughes G.M."/>
            <person name="Lavrichenko K."/>
            <person name="Devanna P."/>
            <person name="Winkler S."/>
            <person name="Jermiin L.S."/>
            <person name="Skirmuntt E.C."/>
            <person name="Katzourakis A."/>
            <person name="Burkitt-Gray L."/>
            <person name="Ray D.A."/>
            <person name="Sullivan K.A.M."/>
            <person name="Roscito J.G."/>
            <person name="Kirilenko B.M."/>
            <person name="Davalos L.M."/>
            <person name="Corthals A.P."/>
            <person name="Power M.L."/>
            <person name="Jones G."/>
            <person name="Ransome R.D."/>
            <person name="Dechmann D.K.N."/>
            <person name="Locatelli A.G."/>
            <person name="Puechmaille S.J."/>
            <person name="Fedrigo O."/>
            <person name="Jarvis E.D."/>
            <person name="Hiller M."/>
            <person name="Vernes S.C."/>
            <person name="Myers E.W."/>
            <person name="Teeling E.C."/>
        </authorList>
    </citation>
    <scope>NUCLEOTIDE SEQUENCE [LARGE SCALE GENOMIC DNA]</scope>
    <source>
        <strain evidence="1">MRhiFer1</strain>
        <tissue evidence="1">Lung</tissue>
    </source>
</reference>
<protein>
    <submittedName>
        <fullName evidence="1">Uncharacterized protein</fullName>
    </submittedName>
</protein>